<proteinExistence type="predicted"/>
<dbReference type="InterPro" id="IPR005829">
    <property type="entry name" value="Sugar_transporter_CS"/>
</dbReference>
<evidence type="ECO:0000259" key="7">
    <source>
        <dbReference type="PROSITE" id="PS50850"/>
    </source>
</evidence>
<keyword evidence="5 6" id="KW-0472">Membrane</keyword>
<keyword evidence="9" id="KW-1185">Reference proteome</keyword>
<evidence type="ECO:0000256" key="2">
    <source>
        <dbReference type="ARBA" id="ARBA00022448"/>
    </source>
</evidence>
<feature type="transmembrane region" description="Helical" evidence="6">
    <location>
        <begin position="144"/>
        <end position="167"/>
    </location>
</feature>
<dbReference type="Gene3D" id="1.20.1250.20">
    <property type="entry name" value="MFS general substrate transporter like domains"/>
    <property type="match status" value="1"/>
</dbReference>
<reference evidence="8 9" key="1">
    <citation type="submission" date="2017-05" db="EMBL/GenBank/DDBJ databases">
        <title>The complete genome sequence of Deinococcus ficus isolated from the rhizosphere of the Ficus religiosa L. in Taiwan.</title>
        <authorList>
            <person name="Wu K.-M."/>
            <person name="Liao T.-L."/>
            <person name="Liu Y.-M."/>
            <person name="Young C.-C."/>
            <person name="Tsai S.-F."/>
        </authorList>
    </citation>
    <scope>NUCLEOTIDE SEQUENCE [LARGE SCALE GENOMIC DNA]</scope>
    <source>
        <strain evidence="8 9">CC-FR2-10</strain>
    </source>
</reference>
<feature type="transmembrane region" description="Helical" evidence="6">
    <location>
        <begin position="326"/>
        <end position="348"/>
    </location>
</feature>
<dbReference type="InterPro" id="IPR020846">
    <property type="entry name" value="MFS_dom"/>
</dbReference>
<feature type="transmembrane region" description="Helical" evidence="6">
    <location>
        <begin position="213"/>
        <end position="232"/>
    </location>
</feature>
<feature type="transmembrane region" description="Helical" evidence="6">
    <location>
        <begin position="292"/>
        <end position="314"/>
    </location>
</feature>
<evidence type="ECO:0000256" key="4">
    <source>
        <dbReference type="ARBA" id="ARBA00022989"/>
    </source>
</evidence>
<dbReference type="GO" id="GO:0016020">
    <property type="term" value="C:membrane"/>
    <property type="evidence" value="ECO:0007669"/>
    <property type="project" value="UniProtKB-SubCell"/>
</dbReference>
<feature type="transmembrane region" description="Helical" evidence="6">
    <location>
        <begin position="53"/>
        <end position="73"/>
    </location>
</feature>
<dbReference type="KEGG" id="dfc:DFI_06345"/>
<dbReference type="PANTHER" id="PTHR23511">
    <property type="entry name" value="SYNAPTIC VESICLE GLYCOPROTEIN 2"/>
    <property type="match status" value="1"/>
</dbReference>
<evidence type="ECO:0000313" key="9">
    <source>
        <dbReference type="Proteomes" id="UP000259030"/>
    </source>
</evidence>
<keyword evidence="4 6" id="KW-1133">Transmembrane helix</keyword>
<feature type="transmembrane region" description="Helical" evidence="6">
    <location>
        <begin position="380"/>
        <end position="401"/>
    </location>
</feature>
<dbReference type="PROSITE" id="PS50850">
    <property type="entry name" value="MFS"/>
    <property type="match status" value="1"/>
</dbReference>
<dbReference type="EMBL" id="CP021081">
    <property type="protein sequence ID" value="ASN80671.1"/>
    <property type="molecule type" value="Genomic_DNA"/>
</dbReference>
<organism evidence="8 9">
    <name type="scientific">Deinococcus ficus</name>
    <dbReference type="NCBI Taxonomy" id="317577"/>
    <lineage>
        <taxon>Bacteria</taxon>
        <taxon>Thermotogati</taxon>
        <taxon>Deinococcota</taxon>
        <taxon>Deinococci</taxon>
        <taxon>Deinococcales</taxon>
        <taxon>Deinococcaceae</taxon>
        <taxon>Deinococcus</taxon>
    </lineage>
</organism>
<feature type="transmembrane region" description="Helical" evidence="6">
    <location>
        <begin position="355"/>
        <end position="374"/>
    </location>
</feature>
<dbReference type="PANTHER" id="PTHR23511:SF34">
    <property type="entry name" value="SYNAPTIC VESICLE GLYCOPROTEIN 2"/>
    <property type="match status" value="1"/>
</dbReference>
<dbReference type="PROSITE" id="PS00216">
    <property type="entry name" value="SUGAR_TRANSPORT_1"/>
    <property type="match status" value="1"/>
</dbReference>
<feature type="transmembrane region" description="Helical" evidence="6">
    <location>
        <begin position="413"/>
        <end position="436"/>
    </location>
</feature>
<feature type="transmembrane region" description="Helical" evidence="6">
    <location>
        <begin position="442"/>
        <end position="462"/>
    </location>
</feature>
<dbReference type="InterPro" id="IPR005828">
    <property type="entry name" value="MFS_sugar_transport-like"/>
</dbReference>
<evidence type="ECO:0000256" key="1">
    <source>
        <dbReference type="ARBA" id="ARBA00004141"/>
    </source>
</evidence>
<evidence type="ECO:0000313" key="8">
    <source>
        <dbReference type="EMBL" id="ASN80671.1"/>
    </source>
</evidence>
<evidence type="ECO:0000256" key="3">
    <source>
        <dbReference type="ARBA" id="ARBA00022692"/>
    </source>
</evidence>
<protein>
    <submittedName>
        <fullName evidence="8">MFS transporter</fullName>
    </submittedName>
</protein>
<feature type="transmembrane region" description="Helical" evidence="6">
    <location>
        <begin position="179"/>
        <end position="201"/>
    </location>
</feature>
<dbReference type="GO" id="GO:0022857">
    <property type="term" value="F:transmembrane transporter activity"/>
    <property type="evidence" value="ECO:0007669"/>
    <property type="project" value="InterPro"/>
</dbReference>
<keyword evidence="2" id="KW-0813">Transport</keyword>
<feature type="domain" description="Major facilitator superfamily (MFS) profile" evidence="7">
    <location>
        <begin position="53"/>
        <end position="467"/>
    </location>
</feature>
<comment type="subcellular location">
    <subcellularLocation>
        <location evidence="1">Membrane</location>
        <topology evidence="1">Multi-pass membrane protein</topology>
    </subcellularLocation>
</comment>
<dbReference type="CDD" id="cd17316">
    <property type="entry name" value="MFS_SV2_like"/>
    <property type="match status" value="1"/>
</dbReference>
<dbReference type="STRING" id="317577.GCA_000419625_02645"/>
<dbReference type="AlphaFoldDB" id="A0A221SVP0"/>
<feature type="transmembrane region" description="Helical" evidence="6">
    <location>
        <begin position="93"/>
        <end position="113"/>
    </location>
</feature>
<dbReference type="Proteomes" id="UP000259030">
    <property type="component" value="Chromosome"/>
</dbReference>
<name>A0A221SVP0_9DEIO</name>
<feature type="transmembrane region" description="Helical" evidence="6">
    <location>
        <begin position="120"/>
        <end position="138"/>
    </location>
</feature>
<gene>
    <name evidence="8" type="ORF">DFI_06345</name>
</gene>
<keyword evidence="3 6" id="KW-0812">Transmembrane</keyword>
<accession>A0A221SVP0</accession>
<evidence type="ECO:0000256" key="6">
    <source>
        <dbReference type="SAM" id="Phobius"/>
    </source>
</evidence>
<dbReference type="SUPFAM" id="SSF103473">
    <property type="entry name" value="MFS general substrate transporter"/>
    <property type="match status" value="1"/>
</dbReference>
<evidence type="ECO:0000256" key="5">
    <source>
        <dbReference type="ARBA" id="ARBA00023136"/>
    </source>
</evidence>
<dbReference type="Pfam" id="PF00083">
    <property type="entry name" value="Sugar_tr"/>
    <property type="match status" value="1"/>
</dbReference>
<dbReference type="InterPro" id="IPR036259">
    <property type="entry name" value="MFS_trans_sf"/>
</dbReference>
<sequence length="484" mass="50030">MCEVCRKVAAGFAAGCGHYTCPVTVPTPSSAPVGLPVDAVIDRLGLGAFQWRLLAICGLTWAADAMEVLLMSFALPGVSAAFGLTPGSADTKLLLTATFAGMLVGAVVWGWLADRVGRRAVFLTTVTLGVLFGLLGAAAPTLGWLVAARFLTGLAIGGTLPVDYAMMAEFIPTAWRGRFLVYLESFWAVGTVLVAALAWWVSTAFAPELGWRYLLAFAALPGLIGLLARLGIPDSPRSLLARGDTSGARAALARVAQSNRVPLPAEPLAGPVTGPAVSAAALFRGVLGRRTAWLGVVWFTLSLGYYGIFTWLPSVLRAQGLDLGEVYRTTLLLALAQVPGYLLAAWLVERVGRRATLAGFLLVGAASAYLFLLAGTPGAVLGTSMLLSAALLGAWGALYAYTPELFPTAVRATGMGVMSSLARVASVVSPSVGALLVTGQLAVALTVFAACFAVGAAAAWAVGVETRGRQLPGDGPDARPEVNA</sequence>